<protein>
    <submittedName>
        <fullName evidence="1">Uncharacterized protein</fullName>
    </submittedName>
</protein>
<accession>A0A645G4X7</accession>
<reference evidence="1" key="1">
    <citation type="submission" date="2019-08" db="EMBL/GenBank/DDBJ databases">
        <authorList>
            <person name="Kucharzyk K."/>
            <person name="Murdoch R.W."/>
            <person name="Higgins S."/>
            <person name="Loffler F."/>
        </authorList>
    </citation>
    <scope>NUCLEOTIDE SEQUENCE</scope>
</reference>
<organism evidence="1">
    <name type="scientific">bioreactor metagenome</name>
    <dbReference type="NCBI Taxonomy" id="1076179"/>
    <lineage>
        <taxon>unclassified sequences</taxon>
        <taxon>metagenomes</taxon>
        <taxon>ecological metagenomes</taxon>
    </lineage>
</organism>
<dbReference type="Gene3D" id="3.90.226.30">
    <property type="match status" value="1"/>
</dbReference>
<dbReference type="AlphaFoldDB" id="A0A645G4X7"/>
<evidence type="ECO:0000313" key="1">
    <source>
        <dbReference type="EMBL" id="MPN21695.1"/>
    </source>
</evidence>
<comment type="caution">
    <text evidence="1">The sequence shown here is derived from an EMBL/GenBank/DDBJ whole genome shotgun (WGS) entry which is preliminary data.</text>
</comment>
<name>A0A645G4X7_9ZZZZ</name>
<dbReference type="EMBL" id="VSSQ01069724">
    <property type="protein sequence ID" value="MPN21695.1"/>
    <property type="molecule type" value="Genomic_DNA"/>
</dbReference>
<proteinExistence type="predicted"/>
<sequence length="180" mass="20374">MKSHIESVAAYDKLYAFEIREEERADVVICGSTAPTDHLFFHTGWAIVNADPITKDTGSILFATPVPGYGPFTGFALIDLMSEYMPPNKENNERALRDFYTHKKELWAGCIWYPMYEVMTRKNCEFVTLPQNVEEATKDGLNICGPEGAQAKVDALLAKYGPNCKVAYVPFGRYTIFRRK</sequence>
<dbReference type="InterPro" id="IPR043166">
    <property type="entry name" value="LarA-like_C"/>
</dbReference>
<gene>
    <name evidence="1" type="ORF">SDC9_169075</name>
</gene>